<evidence type="ECO:0000256" key="1">
    <source>
        <dbReference type="ARBA" id="ARBA00006096"/>
    </source>
</evidence>
<name>A0A848K7T9_9NOCA</name>
<dbReference type="InterPro" id="IPR000667">
    <property type="entry name" value="Peptidase_S13"/>
</dbReference>
<dbReference type="Gene3D" id="3.50.80.20">
    <property type="entry name" value="D-Ala-D-Ala carboxypeptidase C, peptidase S13"/>
    <property type="match status" value="1"/>
</dbReference>
<sequence length="514" mass="53190">MAALLPLACLVACTDSSDEGRYAEPGSVGTLPDAARKIMNKPAYETARWLYYVADQETGEVLLANRPNELVFTGSTAKEFTVGTVYDAIGPDTKLTTPVYSTVPPENDVLRGNLVLVASGDFALGGRGATQGRVDHSFDADSIDHVYGNIAPNAKKVDDDPLAGLDDLAKQVAAKGIKHVEGDVVIDTRIWDAYQGQEGPVPPIFVNDNILDIEVSSSGEVKTTPATSAFTVQSKVTAGDSGALTAALDPANPRNIVVSGTVEKGKSQLTIFRVPNAAEWARTLFIEALGRAGVTVTAPALAPNIEAGLPGSFPSDRKVASLESPPMKAFGTMVLETSYNTGANAMLCLLAAKSGSKDCTDGLKSIRSAIDKSGITSDQVILVDGQGADPASSTPRQLSGWVTWAAAQSWGADFVAGQPKLGETGSLASVGADGPAKGKIAAKTGTSAAVDPVTERALFNVQSLSGYMTTDKGRKLVFGLSMSGGTYSDVLTGLEDAGEDVAGVAAAFQQALSK</sequence>
<dbReference type="PRINTS" id="PR00922">
    <property type="entry name" value="DADACBPTASE3"/>
</dbReference>
<dbReference type="GO" id="GO:0000270">
    <property type="term" value="P:peptidoglycan metabolic process"/>
    <property type="evidence" value="ECO:0007669"/>
    <property type="project" value="TreeGrafter"/>
</dbReference>
<accession>A0A848K7T9</accession>
<dbReference type="Gene3D" id="3.40.710.10">
    <property type="entry name" value="DD-peptidase/beta-lactamase superfamily"/>
    <property type="match status" value="1"/>
</dbReference>
<dbReference type="GO" id="GO:0004185">
    <property type="term" value="F:serine-type carboxypeptidase activity"/>
    <property type="evidence" value="ECO:0007669"/>
    <property type="project" value="InterPro"/>
</dbReference>
<keyword evidence="4" id="KW-1185">Reference proteome</keyword>
<organism evidence="3 4">
    <name type="scientific">Antrihabitans stalactiti</name>
    <dbReference type="NCBI Taxonomy" id="2584121"/>
    <lineage>
        <taxon>Bacteria</taxon>
        <taxon>Bacillati</taxon>
        <taxon>Actinomycetota</taxon>
        <taxon>Actinomycetes</taxon>
        <taxon>Mycobacteriales</taxon>
        <taxon>Nocardiaceae</taxon>
        <taxon>Antrihabitans</taxon>
    </lineage>
</organism>
<comment type="caution">
    <text evidence="3">The sequence shown here is derived from an EMBL/GenBank/DDBJ whole genome shotgun (WGS) entry which is preliminary data.</text>
</comment>
<evidence type="ECO:0000256" key="2">
    <source>
        <dbReference type="ARBA" id="ARBA00022801"/>
    </source>
</evidence>
<dbReference type="InterPro" id="IPR012338">
    <property type="entry name" value="Beta-lactam/transpept-like"/>
</dbReference>
<comment type="similarity">
    <text evidence="1">Belongs to the peptidase S13 family.</text>
</comment>
<protein>
    <submittedName>
        <fullName evidence="3">Peptidase S13</fullName>
    </submittedName>
</protein>
<dbReference type="SUPFAM" id="SSF56601">
    <property type="entry name" value="beta-lactamase/transpeptidase-like"/>
    <property type="match status" value="1"/>
</dbReference>
<evidence type="ECO:0000313" key="4">
    <source>
        <dbReference type="Proteomes" id="UP000535543"/>
    </source>
</evidence>
<reference evidence="3 4" key="1">
    <citation type="submission" date="2019-05" db="EMBL/GenBank/DDBJ databases">
        <authorList>
            <person name="Lee S.D."/>
        </authorList>
    </citation>
    <scope>NUCLEOTIDE SEQUENCE [LARGE SCALE GENOMIC DNA]</scope>
    <source>
        <strain evidence="3 4">YC2-7</strain>
    </source>
</reference>
<dbReference type="EMBL" id="VCQU01000001">
    <property type="protein sequence ID" value="NMN93676.1"/>
    <property type="molecule type" value="Genomic_DNA"/>
</dbReference>
<dbReference type="GO" id="GO:0006508">
    <property type="term" value="P:proteolysis"/>
    <property type="evidence" value="ECO:0007669"/>
    <property type="project" value="InterPro"/>
</dbReference>
<reference evidence="3 4" key="2">
    <citation type="submission" date="2020-06" db="EMBL/GenBank/DDBJ databases">
        <title>Antribacter stalactiti gen. nov., sp. nov., a new member of the family Nacardiaceae isolated from a cave.</title>
        <authorList>
            <person name="Kim I.S."/>
        </authorList>
    </citation>
    <scope>NUCLEOTIDE SEQUENCE [LARGE SCALE GENOMIC DNA]</scope>
    <source>
        <strain evidence="3 4">YC2-7</strain>
    </source>
</reference>
<dbReference type="Pfam" id="PF02113">
    <property type="entry name" value="Peptidase_S13"/>
    <property type="match status" value="1"/>
</dbReference>
<evidence type="ECO:0000313" key="3">
    <source>
        <dbReference type="EMBL" id="NMN93676.1"/>
    </source>
</evidence>
<proteinExistence type="inferred from homology"/>
<keyword evidence="2" id="KW-0378">Hydrolase</keyword>
<dbReference type="PANTHER" id="PTHR30023:SF0">
    <property type="entry name" value="PENICILLIN-SENSITIVE CARBOXYPEPTIDASE A"/>
    <property type="match status" value="1"/>
</dbReference>
<dbReference type="PANTHER" id="PTHR30023">
    <property type="entry name" value="D-ALANYL-D-ALANINE CARBOXYPEPTIDASE"/>
    <property type="match status" value="1"/>
</dbReference>
<dbReference type="Proteomes" id="UP000535543">
    <property type="component" value="Unassembled WGS sequence"/>
</dbReference>
<dbReference type="AlphaFoldDB" id="A0A848K7T9"/>
<gene>
    <name evidence="3" type="ORF">FGL95_01315</name>
</gene>